<sequence length="59" mass="6588">MFLNLFTAVHERQEIPVPGTILLRGKTKKMKGLHQASRSDENSENAAGAHEFPQRSIAK</sequence>
<feature type="region of interest" description="Disordered" evidence="1">
    <location>
        <begin position="25"/>
        <end position="59"/>
    </location>
</feature>
<dbReference type="AlphaFoldDB" id="A0A150LCC7"/>
<evidence type="ECO:0000313" key="2">
    <source>
        <dbReference type="EMBL" id="KYD09626.1"/>
    </source>
</evidence>
<proteinExistence type="predicted"/>
<evidence type="ECO:0000256" key="1">
    <source>
        <dbReference type="SAM" id="MobiDB-lite"/>
    </source>
</evidence>
<comment type="caution">
    <text evidence="2">The sequence shown here is derived from an EMBL/GenBank/DDBJ whole genome shotgun (WGS) entry which is preliminary data.</text>
</comment>
<accession>A0A150LCC7</accession>
<dbReference type="EMBL" id="LQYS01000096">
    <property type="protein sequence ID" value="KYD09626.1"/>
    <property type="molecule type" value="Genomic_DNA"/>
</dbReference>
<dbReference type="Proteomes" id="UP000075455">
    <property type="component" value="Unassembled WGS sequence"/>
</dbReference>
<reference evidence="2 3" key="1">
    <citation type="submission" date="2016-01" db="EMBL/GenBank/DDBJ databases">
        <title>Draft Genome Sequences of Seven Thermophilic Sporeformers Isolated from Foods.</title>
        <authorList>
            <person name="Berendsen E.M."/>
            <person name="Wells-Bennik M.H."/>
            <person name="Krawcyk A.O."/>
            <person name="De Jong A."/>
            <person name="Holsappel S."/>
            <person name="Eijlander R.T."/>
            <person name="Kuipers O.P."/>
        </authorList>
    </citation>
    <scope>NUCLEOTIDE SEQUENCE [LARGE SCALE GENOMIC DNA]</scope>
    <source>
        <strain evidence="2 3">B4119</strain>
    </source>
</reference>
<evidence type="ECO:0000313" key="3">
    <source>
        <dbReference type="Proteomes" id="UP000075455"/>
    </source>
</evidence>
<name>A0A150LCC7_9BACL</name>
<gene>
    <name evidence="2" type="ORF">B4119_2064</name>
</gene>
<protein>
    <submittedName>
        <fullName evidence="2">Uncharacterized protein</fullName>
    </submittedName>
</protein>
<organism evidence="2 3">
    <name type="scientific">Saccharococcus caldoxylosilyticus</name>
    <dbReference type="NCBI Taxonomy" id="81408"/>
    <lineage>
        <taxon>Bacteria</taxon>
        <taxon>Bacillati</taxon>
        <taxon>Bacillota</taxon>
        <taxon>Bacilli</taxon>
        <taxon>Bacillales</taxon>
        <taxon>Anoxybacillaceae</taxon>
        <taxon>Saccharococcus</taxon>
    </lineage>
</organism>